<evidence type="ECO:0000256" key="1">
    <source>
        <dbReference type="ARBA" id="ARBA00004774"/>
    </source>
</evidence>
<dbReference type="Pfam" id="PF01077">
    <property type="entry name" value="NIR_SIR"/>
    <property type="match status" value="1"/>
</dbReference>
<comment type="cofactor">
    <cofactor evidence="15">
        <name>siroheme</name>
        <dbReference type="ChEBI" id="CHEBI:60052"/>
    </cofactor>
    <text evidence="15">Binds 1 siroheme per subunit.</text>
</comment>
<feature type="binding site" evidence="15">
    <location>
        <position position="438"/>
    </location>
    <ligand>
        <name>[4Fe-4S] cluster</name>
        <dbReference type="ChEBI" id="CHEBI:49883"/>
    </ligand>
</feature>
<keyword evidence="19" id="KW-1185">Reference proteome</keyword>
<evidence type="ECO:0000256" key="12">
    <source>
        <dbReference type="ARBA" id="ARBA00052219"/>
    </source>
</evidence>
<dbReference type="PANTHER" id="PTHR11493:SF47">
    <property type="entry name" value="SULFITE REDUCTASE [NADPH] SUBUNIT BETA"/>
    <property type="match status" value="1"/>
</dbReference>
<dbReference type="SUPFAM" id="SSF56014">
    <property type="entry name" value="Nitrite and sulphite reductase 4Fe-4S domain-like"/>
    <property type="match status" value="2"/>
</dbReference>
<evidence type="ECO:0000256" key="11">
    <source>
        <dbReference type="ARBA" id="ARBA00023192"/>
    </source>
</evidence>
<dbReference type="STRING" id="314278.NB231_05411"/>
<reference evidence="18 19" key="1">
    <citation type="submission" date="2006-02" db="EMBL/GenBank/DDBJ databases">
        <authorList>
            <person name="Waterbury J."/>
            <person name="Ferriera S."/>
            <person name="Johnson J."/>
            <person name="Kravitz S."/>
            <person name="Halpern A."/>
            <person name="Remington K."/>
            <person name="Beeson K."/>
            <person name="Tran B."/>
            <person name="Rogers Y.-H."/>
            <person name="Friedman R."/>
            <person name="Venter J.C."/>
        </authorList>
    </citation>
    <scope>NUCLEOTIDE SEQUENCE [LARGE SCALE GENOMIC DNA]</scope>
    <source>
        <strain evidence="18 19">Nb-231</strain>
    </source>
</reference>
<dbReference type="PROSITE" id="PS00365">
    <property type="entry name" value="NIR_SIR"/>
    <property type="match status" value="1"/>
</dbReference>
<evidence type="ECO:0000256" key="3">
    <source>
        <dbReference type="ARBA" id="ARBA00022485"/>
    </source>
</evidence>
<comment type="cofactor">
    <cofactor evidence="15">
        <name>[4Fe-4S] cluster</name>
        <dbReference type="ChEBI" id="CHEBI:49883"/>
    </cofactor>
    <text evidence="15">Binds 1 [4Fe-4S] cluster per subunit.</text>
</comment>
<dbReference type="PRINTS" id="PR00397">
    <property type="entry name" value="SIROHAEM"/>
</dbReference>
<dbReference type="GO" id="GO:0050661">
    <property type="term" value="F:NADP binding"/>
    <property type="evidence" value="ECO:0007669"/>
    <property type="project" value="InterPro"/>
</dbReference>
<dbReference type="GO" id="GO:0050311">
    <property type="term" value="F:sulfite reductase (ferredoxin) activity"/>
    <property type="evidence" value="ECO:0007669"/>
    <property type="project" value="TreeGrafter"/>
</dbReference>
<keyword evidence="7 15" id="KW-0521">NADP</keyword>
<dbReference type="GO" id="GO:0000103">
    <property type="term" value="P:sulfate assimilation"/>
    <property type="evidence" value="ECO:0007669"/>
    <property type="project" value="UniProtKB-UniRule"/>
</dbReference>
<dbReference type="GO" id="GO:0019344">
    <property type="term" value="P:cysteine biosynthetic process"/>
    <property type="evidence" value="ECO:0007669"/>
    <property type="project" value="UniProtKB-KW"/>
</dbReference>
<comment type="function">
    <text evidence="13 15">Component of the sulfite reductase complex that catalyzes the 6-electron reduction of sulfite to sulfide. This is one of several activities required for the biosynthesis of L-cysteine from sulfate.</text>
</comment>
<dbReference type="FunFam" id="3.30.413.10:FF:000003">
    <property type="entry name" value="Sulfite reductase [NADPH] hemoprotein beta-component"/>
    <property type="match status" value="1"/>
</dbReference>
<feature type="binding site" description="axial binding residue" evidence="15">
    <location>
        <position position="481"/>
    </location>
    <ligand>
        <name>siroheme</name>
        <dbReference type="ChEBI" id="CHEBI:60052"/>
    </ligand>
    <ligandPart>
        <name>Fe</name>
        <dbReference type="ChEBI" id="CHEBI:18248"/>
    </ligandPart>
</feature>
<comment type="catalytic activity">
    <reaction evidence="12 15">
        <text>hydrogen sulfide + 3 NADP(+) + 3 H2O = sulfite + 3 NADPH + 4 H(+)</text>
        <dbReference type="Rhea" id="RHEA:13801"/>
        <dbReference type="ChEBI" id="CHEBI:15377"/>
        <dbReference type="ChEBI" id="CHEBI:15378"/>
        <dbReference type="ChEBI" id="CHEBI:17359"/>
        <dbReference type="ChEBI" id="CHEBI:29919"/>
        <dbReference type="ChEBI" id="CHEBI:57783"/>
        <dbReference type="ChEBI" id="CHEBI:58349"/>
        <dbReference type="EC" id="1.8.1.2"/>
    </reaction>
</comment>
<dbReference type="GO" id="GO:0020037">
    <property type="term" value="F:heme binding"/>
    <property type="evidence" value="ECO:0007669"/>
    <property type="project" value="InterPro"/>
</dbReference>
<dbReference type="NCBIfam" id="TIGR02041">
    <property type="entry name" value="CysI"/>
    <property type="match status" value="1"/>
</dbReference>
<keyword evidence="6 15" id="KW-0479">Metal-binding</keyword>
<dbReference type="HAMAP" id="MF_01540">
    <property type="entry name" value="CysI"/>
    <property type="match status" value="1"/>
</dbReference>
<comment type="similarity">
    <text evidence="2 15">Belongs to the nitrite and sulfite reductase 4Fe-4S domain family.</text>
</comment>
<dbReference type="Proteomes" id="UP000003374">
    <property type="component" value="Unassembled WGS sequence"/>
</dbReference>
<keyword evidence="11 15" id="KW-0198">Cysteine biosynthesis</keyword>
<protein>
    <recommendedName>
        <fullName evidence="15">Sulfite reductase [NADPH] hemoprotein beta-component</fullName>
        <shortName evidence="15">SiR-HP</shortName>
        <shortName evidence="15">SiRHP</shortName>
        <ecNumber evidence="15">1.8.1.2</ecNumber>
    </recommendedName>
</protein>
<dbReference type="GO" id="GO:0004783">
    <property type="term" value="F:sulfite reductase (NADPH) activity"/>
    <property type="evidence" value="ECO:0007669"/>
    <property type="project" value="UniProtKB-UniRule"/>
</dbReference>
<dbReference type="InterPro" id="IPR006067">
    <property type="entry name" value="NO2/SO3_Rdtase_4Fe4S_dom"/>
</dbReference>
<evidence type="ECO:0000256" key="8">
    <source>
        <dbReference type="ARBA" id="ARBA00023002"/>
    </source>
</evidence>
<dbReference type="OrthoDB" id="3189055at2"/>
<dbReference type="eggNOG" id="COG0155">
    <property type="taxonomic scope" value="Bacteria"/>
</dbReference>
<dbReference type="InterPro" id="IPR036136">
    <property type="entry name" value="Nit/Sulf_reduc_fer-like_dom_sf"/>
</dbReference>
<sequence>MNDISRPLEELHPNERLKHNSEQLRGTLRESLADPVTGAVTDDDTQLTKFHGIYQQDDRDLRSERRKQKLEPFYQFMVRLRLPGGVCTTKQWLALDELARQYANGTLRLTTRQTFQFHGVLKRNLKAHIQGINATLLDTMAACGDVNRNVIATANPWRSPVHRQVYDFAHRISQHLRPRSRAYFEIFLDEKPVARSEPEEPNYGRTYLPRKFKIALAVPPDNDIDVFAHDLGFIAITEQDELLGFNISVGGGMGMSHGEPKTFPRLADVIGFCRVEQVLDVAEQVMCVQRDFGDRKDRGHARFKYTIEDRGLDWFRKELERRLGYALEAPRAFRFETTGDPYGWQKGTDGTWHFTLSVENGRVADHPDYPLMSGLREIAKVHKGDYALTTNQNLIIAGVSEAQKSNIQSLLEQYGMVGTRRQSALRRHAMACVALPTCGLAMAESERYLPSLIDKLDVIMHEAGLADDPIVVRMTGCPNGCARPYLAEIGFVGKALGKYNVYLGASFSGERMNRLFRENIGETEIIDSLAPLIRDYAQQRQEGERFGDFVIRVGAVKPMLAGRDFQQPTA</sequence>
<dbReference type="InterPro" id="IPR045169">
    <property type="entry name" value="NO2/SO3_Rdtase_4Fe4S_prot"/>
</dbReference>
<comment type="subunit">
    <text evidence="14 15">Alpha(8)-beta(8). The alpha component is a flavoprotein, the beta component is a hemoprotein.</text>
</comment>
<evidence type="ECO:0000256" key="9">
    <source>
        <dbReference type="ARBA" id="ARBA00023004"/>
    </source>
</evidence>
<dbReference type="RefSeq" id="WP_005000347.1">
    <property type="nucleotide sequence ID" value="NZ_CH672427.1"/>
</dbReference>
<dbReference type="InterPro" id="IPR005117">
    <property type="entry name" value="NiRdtase/SiRdtase_haem-b_fer"/>
</dbReference>
<dbReference type="GO" id="GO:0051539">
    <property type="term" value="F:4 iron, 4 sulfur cluster binding"/>
    <property type="evidence" value="ECO:0007669"/>
    <property type="project" value="UniProtKB-KW"/>
</dbReference>
<feature type="binding site" evidence="15">
    <location>
        <position position="432"/>
    </location>
    <ligand>
        <name>[4Fe-4S] cluster</name>
        <dbReference type="ChEBI" id="CHEBI:49883"/>
    </ligand>
</feature>
<dbReference type="GO" id="GO:0046872">
    <property type="term" value="F:metal ion binding"/>
    <property type="evidence" value="ECO:0007669"/>
    <property type="project" value="UniProtKB-KW"/>
</dbReference>
<evidence type="ECO:0000256" key="6">
    <source>
        <dbReference type="ARBA" id="ARBA00022723"/>
    </source>
</evidence>
<dbReference type="InterPro" id="IPR045854">
    <property type="entry name" value="NO2/SO3_Rdtase_4Fe4S_sf"/>
</dbReference>
<accession>A4BVP2</accession>
<dbReference type="NCBIfam" id="NF010029">
    <property type="entry name" value="PRK13504.1"/>
    <property type="match status" value="1"/>
</dbReference>
<dbReference type="HOGENOM" id="CLU_001975_3_2_6"/>
<dbReference type="GO" id="GO:0009337">
    <property type="term" value="C:sulfite reductase complex (NADPH)"/>
    <property type="evidence" value="ECO:0007669"/>
    <property type="project" value="InterPro"/>
</dbReference>
<feature type="domain" description="Nitrite/Sulfite reductase ferredoxin-like" evidence="17">
    <location>
        <begin position="345"/>
        <end position="413"/>
    </location>
</feature>
<keyword evidence="4 15" id="KW-0028">Amino-acid biosynthesis</keyword>
<keyword evidence="5 15" id="KW-0349">Heme</keyword>
<evidence type="ECO:0000259" key="17">
    <source>
        <dbReference type="Pfam" id="PF03460"/>
    </source>
</evidence>
<dbReference type="GO" id="GO:0070814">
    <property type="term" value="P:hydrogen sulfide biosynthetic process"/>
    <property type="evidence" value="ECO:0007669"/>
    <property type="project" value="UniProtKB-UniRule"/>
</dbReference>
<comment type="pathway">
    <text evidence="1 15">Sulfur metabolism; hydrogen sulfide biosynthesis; hydrogen sulfide from sulfite (NADPH route): step 1/1.</text>
</comment>
<dbReference type="SUPFAM" id="SSF55124">
    <property type="entry name" value="Nitrite/Sulfite reductase N-terminal domain-like"/>
    <property type="match status" value="2"/>
</dbReference>
<keyword evidence="9 15" id="KW-0408">Iron</keyword>
<evidence type="ECO:0000256" key="13">
    <source>
        <dbReference type="ARBA" id="ARBA00057160"/>
    </source>
</evidence>
<evidence type="ECO:0000256" key="15">
    <source>
        <dbReference type="HAMAP-Rule" id="MF_01540"/>
    </source>
</evidence>
<evidence type="ECO:0000256" key="5">
    <source>
        <dbReference type="ARBA" id="ARBA00022617"/>
    </source>
</evidence>
<dbReference type="EC" id="1.8.1.2" evidence="15"/>
<proteinExistence type="inferred from homology"/>
<evidence type="ECO:0000256" key="2">
    <source>
        <dbReference type="ARBA" id="ARBA00010429"/>
    </source>
</evidence>
<evidence type="ECO:0000313" key="18">
    <source>
        <dbReference type="EMBL" id="EAR20224.1"/>
    </source>
</evidence>
<keyword evidence="8 15" id="KW-0560">Oxidoreductase</keyword>
<evidence type="ECO:0000256" key="14">
    <source>
        <dbReference type="ARBA" id="ARBA00062253"/>
    </source>
</evidence>
<name>A4BVP2_9GAMM</name>
<evidence type="ECO:0000256" key="4">
    <source>
        <dbReference type="ARBA" id="ARBA00022605"/>
    </source>
</evidence>
<evidence type="ECO:0000256" key="10">
    <source>
        <dbReference type="ARBA" id="ARBA00023014"/>
    </source>
</evidence>
<comment type="caution">
    <text evidence="18">The sequence shown here is derived from an EMBL/GenBank/DDBJ whole genome shotgun (WGS) entry which is preliminary data.</text>
</comment>
<dbReference type="EMBL" id="AAOF01000029">
    <property type="protein sequence ID" value="EAR20224.1"/>
    <property type="molecule type" value="Genomic_DNA"/>
</dbReference>
<organism evidence="18 19">
    <name type="scientific">Nitrococcus mobilis Nb-231</name>
    <dbReference type="NCBI Taxonomy" id="314278"/>
    <lineage>
        <taxon>Bacteria</taxon>
        <taxon>Pseudomonadati</taxon>
        <taxon>Pseudomonadota</taxon>
        <taxon>Gammaproteobacteria</taxon>
        <taxon>Chromatiales</taxon>
        <taxon>Ectothiorhodospiraceae</taxon>
        <taxon>Nitrococcus</taxon>
    </lineage>
</organism>
<dbReference type="InterPro" id="IPR011786">
    <property type="entry name" value="CysI"/>
</dbReference>
<feature type="domain" description="Nitrite/sulphite reductase 4Fe-4S" evidence="16">
    <location>
        <begin position="173"/>
        <end position="324"/>
    </location>
</feature>
<dbReference type="Pfam" id="PF03460">
    <property type="entry name" value="NIR_SIR_ferr"/>
    <property type="match status" value="2"/>
</dbReference>
<feature type="binding site" evidence="15">
    <location>
        <position position="481"/>
    </location>
    <ligand>
        <name>[4Fe-4S] cluster</name>
        <dbReference type="ChEBI" id="CHEBI:49883"/>
    </ligand>
</feature>
<dbReference type="InterPro" id="IPR006066">
    <property type="entry name" value="NO2/SO3_Rdtase_FeS/sirohaem_BS"/>
</dbReference>
<evidence type="ECO:0000259" key="16">
    <source>
        <dbReference type="Pfam" id="PF01077"/>
    </source>
</evidence>
<feature type="binding site" evidence="15">
    <location>
        <position position="477"/>
    </location>
    <ligand>
        <name>[4Fe-4S] cluster</name>
        <dbReference type="ChEBI" id="CHEBI:49883"/>
    </ligand>
</feature>
<dbReference type="PANTHER" id="PTHR11493">
    <property type="entry name" value="SULFITE REDUCTASE [NADPH] SUBUNIT BETA-RELATED"/>
    <property type="match status" value="1"/>
</dbReference>
<feature type="domain" description="Nitrite/Sulfite reductase ferredoxin-like" evidence="17">
    <location>
        <begin position="75"/>
        <end position="132"/>
    </location>
</feature>
<dbReference type="Gene3D" id="3.30.413.10">
    <property type="entry name" value="Sulfite Reductase Hemoprotein, domain 1"/>
    <property type="match status" value="2"/>
</dbReference>
<gene>
    <name evidence="15" type="primary">cysI</name>
    <name evidence="18" type="ORF">NB231_05411</name>
</gene>
<dbReference type="AlphaFoldDB" id="A4BVP2"/>
<evidence type="ECO:0000313" key="19">
    <source>
        <dbReference type="Proteomes" id="UP000003374"/>
    </source>
</evidence>
<keyword evidence="3 15" id="KW-0004">4Fe-4S</keyword>
<keyword evidence="10 15" id="KW-0411">Iron-sulfur</keyword>
<evidence type="ECO:0000256" key="7">
    <source>
        <dbReference type="ARBA" id="ARBA00022857"/>
    </source>
</evidence>
<dbReference type="UniPathway" id="UPA00140">
    <property type="reaction ID" value="UER00207"/>
</dbReference>